<accession>A0A7C0ZE05</accession>
<reference evidence="2" key="1">
    <citation type="journal article" date="2020" name="mSystems">
        <title>Genome- and Community-Level Interaction Insights into Carbon Utilization and Element Cycling Functions of Hydrothermarchaeota in Hydrothermal Sediment.</title>
        <authorList>
            <person name="Zhou Z."/>
            <person name="Liu Y."/>
            <person name="Xu W."/>
            <person name="Pan J."/>
            <person name="Luo Z.H."/>
            <person name="Li M."/>
        </authorList>
    </citation>
    <scope>NUCLEOTIDE SEQUENCE [LARGE SCALE GENOMIC DNA]</scope>
    <source>
        <strain evidence="2">HyVt-102</strain>
    </source>
</reference>
<dbReference type="InterPro" id="IPR050515">
    <property type="entry name" value="Beta-lactam/transpept"/>
</dbReference>
<proteinExistence type="predicted"/>
<dbReference type="GO" id="GO:0071972">
    <property type="term" value="F:peptidoglycan L,D-transpeptidase activity"/>
    <property type="evidence" value="ECO:0007669"/>
    <property type="project" value="TreeGrafter"/>
</dbReference>
<dbReference type="SUPFAM" id="SSF56601">
    <property type="entry name" value="beta-lactamase/transpeptidase-like"/>
    <property type="match status" value="1"/>
</dbReference>
<dbReference type="PANTHER" id="PTHR30627:SF2">
    <property type="entry name" value="PEPTIDOGLYCAN D,D-TRANSPEPTIDASE MRDA"/>
    <property type="match status" value="1"/>
</dbReference>
<dbReference type="InterPro" id="IPR012338">
    <property type="entry name" value="Beta-lactam/transpept-like"/>
</dbReference>
<dbReference type="EMBL" id="DQWE01000129">
    <property type="protein sequence ID" value="HDI82701.1"/>
    <property type="molecule type" value="Genomic_DNA"/>
</dbReference>
<evidence type="ECO:0000259" key="1">
    <source>
        <dbReference type="Pfam" id="PF00905"/>
    </source>
</evidence>
<protein>
    <recommendedName>
        <fullName evidence="1">Penicillin-binding protein transpeptidase domain-containing protein</fullName>
    </recommendedName>
</protein>
<sequence>MYKRIITRFLIFSLIAGASFYVERTERLHSPYTILKHYSSFEKKKNGYSVRFLRRYGLTFDGSIQSYLEKRMSRYKTGYIDVIMIDVRNKKMVAFYDRGGVFNKSLKAASIFKVFTLIAGLSSDSIGPFDPVEYRGNPHSSNPEYWTNGRRRIKSLSDAFGESSNPAFALLGEEVGEENIIETCRNLLLGTNIMDVVSGYINESTDVKLLAPGLKGSYISPLYASVLASGIANDGVFFIPEIVSGIGYISLGRLIDHDVAAWTRHISSGTVIDGTARRYYKKLKIKIEMGGKTGSITGIDPPGWYEWFVGWAPVDTPLVAVVVFAVHDSIKYFSPAEVGLYMMNRYLKK</sequence>
<name>A0A7C0ZE05_UNCW3</name>
<dbReference type="GO" id="GO:0008658">
    <property type="term" value="F:penicillin binding"/>
    <property type="evidence" value="ECO:0007669"/>
    <property type="project" value="InterPro"/>
</dbReference>
<dbReference type="Proteomes" id="UP000885847">
    <property type="component" value="Unassembled WGS sequence"/>
</dbReference>
<comment type="caution">
    <text evidence="2">The sequence shown here is derived from an EMBL/GenBank/DDBJ whole genome shotgun (WGS) entry which is preliminary data.</text>
</comment>
<gene>
    <name evidence="2" type="ORF">ENF18_02775</name>
</gene>
<feature type="domain" description="Penicillin-binding protein transpeptidase" evidence="1">
    <location>
        <begin position="93"/>
        <end position="326"/>
    </location>
</feature>
<dbReference type="GO" id="GO:0005886">
    <property type="term" value="C:plasma membrane"/>
    <property type="evidence" value="ECO:0007669"/>
    <property type="project" value="TreeGrafter"/>
</dbReference>
<dbReference type="GO" id="GO:0071555">
    <property type="term" value="P:cell wall organization"/>
    <property type="evidence" value="ECO:0007669"/>
    <property type="project" value="TreeGrafter"/>
</dbReference>
<organism evidence="2">
    <name type="scientific">candidate division WOR-3 bacterium</name>
    <dbReference type="NCBI Taxonomy" id="2052148"/>
    <lineage>
        <taxon>Bacteria</taxon>
        <taxon>Bacteria division WOR-3</taxon>
    </lineage>
</organism>
<dbReference type="Gene3D" id="3.40.710.10">
    <property type="entry name" value="DD-peptidase/beta-lactamase superfamily"/>
    <property type="match status" value="1"/>
</dbReference>
<evidence type="ECO:0000313" key="2">
    <source>
        <dbReference type="EMBL" id="HDI82701.1"/>
    </source>
</evidence>
<dbReference type="InterPro" id="IPR001460">
    <property type="entry name" value="PCN-bd_Tpept"/>
</dbReference>
<dbReference type="Pfam" id="PF00905">
    <property type="entry name" value="Transpeptidase"/>
    <property type="match status" value="1"/>
</dbReference>
<dbReference type="AlphaFoldDB" id="A0A7C0ZE05"/>
<dbReference type="PANTHER" id="PTHR30627">
    <property type="entry name" value="PEPTIDOGLYCAN D,D-TRANSPEPTIDASE"/>
    <property type="match status" value="1"/>
</dbReference>